<dbReference type="InterPro" id="IPR037185">
    <property type="entry name" value="EmrE-like"/>
</dbReference>
<dbReference type="RefSeq" id="WP_143849752.1">
    <property type="nucleotide sequence ID" value="NZ_VLXZ01000010.1"/>
</dbReference>
<feature type="transmembrane region" description="Helical" evidence="3">
    <location>
        <begin position="89"/>
        <end position="110"/>
    </location>
</feature>
<protein>
    <submittedName>
        <fullName evidence="5">DMT family transporter</fullName>
    </submittedName>
</protein>
<dbReference type="Pfam" id="PF00892">
    <property type="entry name" value="EamA"/>
    <property type="match status" value="2"/>
</dbReference>
<keyword evidence="3" id="KW-1133">Transmembrane helix</keyword>
<keyword evidence="3" id="KW-0472">Membrane</keyword>
<feature type="transmembrane region" description="Helical" evidence="3">
    <location>
        <begin position="237"/>
        <end position="255"/>
    </location>
</feature>
<feature type="transmembrane region" description="Helical" evidence="3">
    <location>
        <begin position="64"/>
        <end position="83"/>
    </location>
</feature>
<organism evidence="5 6">
    <name type="scientific">Alkalicoccobacillus porphyridii</name>
    <dbReference type="NCBI Taxonomy" id="2597270"/>
    <lineage>
        <taxon>Bacteria</taxon>
        <taxon>Bacillati</taxon>
        <taxon>Bacillota</taxon>
        <taxon>Bacilli</taxon>
        <taxon>Bacillales</taxon>
        <taxon>Bacillaceae</taxon>
        <taxon>Alkalicoccobacillus</taxon>
    </lineage>
</organism>
<dbReference type="PANTHER" id="PTHR22911:SF79">
    <property type="entry name" value="MOBA-LIKE NTP TRANSFERASE DOMAIN-CONTAINING PROTEIN"/>
    <property type="match status" value="1"/>
</dbReference>
<evidence type="ECO:0000259" key="4">
    <source>
        <dbReference type="Pfam" id="PF00892"/>
    </source>
</evidence>
<comment type="caution">
    <text evidence="5">The sequence shown here is derived from an EMBL/GenBank/DDBJ whole genome shotgun (WGS) entry which is preliminary data.</text>
</comment>
<feature type="transmembrane region" description="Helical" evidence="3">
    <location>
        <begin position="174"/>
        <end position="193"/>
    </location>
</feature>
<feature type="transmembrane region" description="Helical" evidence="3">
    <location>
        <begin position="117"/>
        <end position="133"/>
    </location>
</feature>
<dbReference type="SUPFAM" id="SSF103481">
    <property type="entry name" value="Multidrug resistance efflux transporter EmrE"/>
    <property type="match status" value="2"/>
</dbReference>
<feature type="domain" description="EamA" evidence="4">
    <location>
        <begin position="3"/>
        <end position="132"/>
    </location>
</feature>
<feature type="transmembrane region" description="Helical" evidence="3">
    <location>
        <begin position="205"/>
        <end position="225"/>
    </location>
</feature>
<comment type="subcellular location">
    <subcellularLocation>
        <location evidence="1">Endomembrane system</location>
        <topology evidence="1">Multi-pass membrane protein</topology>
    </subcellularLocation>
</comment>
<dbReference type="GO" id="GO:0016020">
    <property type="term" value="C:membrane"/>
    <property type="evidence" value="ECO:0007669"/>
    <property type="project" value="InterPro"/>
</dbReference>
<name>A0A553ZVV7_9BACI</name>
<feature type="domain" description="EamA" evidence="4">
    <location>
        <begin position="143"/>
        <end position="278"/>
    </location>
</feature>
<gene>
    <name evidence="5" type="ORF">FN960_15450</name>
</gene>
<accession>A0A553ZVV7</accession>
<keyword evidence="6" id="KW-1185">Reference proteome</keyword>
<dbReference type="OrthoDB" id="2412798at2"/>
<dbReference type="AlphaFoldDB" id="A0A553ZVV7"/>
<dbReference type="Proteomes" id="UP000318521">
    <property type="component" value="Unassembled WGS sequence"/>
</dbReference>
<feature type="transmembrane region" description="Helical" evidence="3">
    <location>
        <begin position="139"/>
        <end position="162"/>
    </location>
</feature>
<evidence type="ECO:0000256" key="2">
    <source>
        <dbReference type="ARBA" id="ARBA00007362"/>
    </source>
</evidence>
<dbReference type="InterPro" id="IPR000620">
    <property type="entry name" value="EamA_dom"/>
</dbReference>
<feature type="transmembrane region" description="Helical" evidence="3">
    <location>
        <begin position="32"/>
        <end position="52"/>
    </location>
</feature>
<evidence type="ECO:0000313" key="5">
    <source>
        <dbReference type="EMBL" id="TSB45563.1"/>
    </source>
</evidence>
<evidence type="ECO:0000256" key="3">
    <source>
        <dbReference type="SAM" id="Phobius"/>
    </source>
</evidence>
<evidence type="ECO:0000313" key="6">
    <source>
        <dbReference type="Proteomes" id="UP000318521"/>
    </source>
</evidence>
<sequence length="285" mass="31400">MKKGLILSVFSILIMSLTPLLNKFSLDYYSPVFAALLNSVFAGLFCYLYSLVIKERIRVVKSKMLWLIGLTNSIGLICLFVSLDLLSPITVGFVGRFYTIFAIMLAVFVLKEKLKRIDLVLIGLAIVGTFLFVEKGATADSYIGIAAALMYTLFFALTNTLVKKTVEGISSNTILFYNNLISVVLIAGFMIITGDLGSMTFQAEGIIFILLGAFFSGFLGLILFYESIKLIDFSLANLIRAVGPIVVALYSYWFFPIEFTVSNVAGAILILGSIVLITIKPKKLY</sequence>
<dbReference type="EMBL" id="VLXZ01000010">
    <property type="protein sequence ID" value="TSB45563.1"/>
    <property type="molecule type" value="Genomic_DNA"/>
</dbReference>
<reference evidence="5 6" key="1">
    <citation type="submission" date="2019-07" db="EMBL/GenBank/DDBJ databases">
        <authorList>
            <person name="Park Y.J."/>
            <person name="Jeong S.E."/>
            <person name="Jung H.S."/>
        </authorList>
    </citation>
    <scope>NUCLEOTIDE SEQUENCE [LARGE SCALE GENOMIC DNA]</scope>
    <source>
        <strain evidence="6">P16(2019)</strain>
    </source>
</reference>
<feature type="transmembrane region" description="Helical" evidence="3">
    <location>
        <begin position="261"/>
        <end position="279"/>
    </location>
</feature>
<evidence type="ECO:0000256" key="1">
    <source>
        <dbReference type="ARBA" id="ARBA00004127"/>
    </source>
</evidence>
<keyword evidence="3" id="KW-0812">Transmembrane</keyword>
<dbReference type="PANTHER" id="PTHR22911">
    <property type="entry name" value="ACYL-MALONYL CONDENSING ENZYME-RELATED"/>
    <property type="match status" value="1"/>
</dbReference>
<comment type="similarity">
    <text evidence="2">Belongs to the EamA transporter family.</text>
</comment>
<proteinExistence type="inferred from homology"/>